<dbReference type="InterPro" id="IPR037027">
    <property type="entry name" value="YqgF/RNaseH-like_dom_sf"/>
</dbReference>
<evidence type="ECO:0000256" key="1">
    <source>
        <dbReference type="ARBA" id="ARBA00022490"/>
    </source>
</evidence>
<keyword evidence="1 5" id="KW-0963">Cytoplasm</keyword>
<dbReference type="AlphaFoldDB" id="A0A1G1WMT2"/>
<comment type="subcellular location">
    <subcellularLocation>
        <location evidence="5">Cytoplasm</location>
    </subcellularLocation>
</comment>
<keyword evidence="2 5" id="KW-0690">Ribosome biogenesis</keyword>
<dbReference type="GO" id="GO:0016788">
    <property type="term" value="F:hydrolase activity, acting on ester bonds"/>
    <property type="evidence" value="ECO:0007669"/>
    <property type="project" value="UniProtKB-UniRule"/>
</dbReference>
<keyword evidence="4 5" id="KW-0378">Hydrolase</keyword>
<protein>
    <recommendedName>
        <fullName evidence="5">Putative pre-16S rRNA nuclease</fullName>
        <ecNumber evidence="5">3.1.-.-</ecNumber>
    </recommendedName>
</protein>
<dbReference type="SMART" id="SM00732">
    <property type="entry name" value="YqgFc"/>
    <property type="match status" value="1"/>
</dbReference>
<comment type="caution">
    <text evidence="7">The sequence shown here is derived from an EMBL/GenBank/DDBJ whole genome shotgun (WGS) entry which is preliminary data.</text>
</comment>
<evidence type="ECO:0000256" key="3">
    <source>
        <dbReference type="ARBA" id="ARBA00022722"/>
    </source>
</evidence>
<gene>
    <name evidence="7" type="ORF">A3J50_01020</name>
</gene>
<comment type="similarity">
    <text evidence="5">Belongs to the YqgF HJR family.</text>
</comment>
<evidence type="ECO:0000259" key="6">
    <source>
        <dbReference type="SMART" id="SM00732"/>
    </source>
</evidence>
<dbReference type="NCBIfam" id="TIGR00250">
    <property type="entry name" value="RNAse_H_YqgF"/>
    <property type="match status" value="1"/>
</dbReference>
<accession>A0A1G1WMT2</accession>
<dbReference type="EC" id="3.1.-.-" evidence="5"/>
<dbReference type="PANTHER" id="PTHR33317:SF4">
    <property type="entry name" value="POLYNUCLEOTIDYL TRANSFERASE, RIBONUCLEASE H-LIKE SUPERFAMILY PROTEIN"/>
    <property type="match status" value="1"/>
</dbReference>
<keyword evidence="3 5" id="KW-0540">Nuclease</keyword>
<organism evidence="7 8">
    <name type="scientific">Candidatus Woykebacteria bacterium RIFCSPHIGHO2_02_FULL_43_16b</name>
    <dbReference type="NCBI Taxonomy" id="1802601"/>
    <lineage>
        <taxon>Bacteria</taxon>
        <taxon>Candidatus Woykeibacteriota</taxon>
    </lineage>
</organism>
<feature type="domain" description="YqgF/RNase H-like" evidence="6">
    <location>
        <begin position="1"/>
        <end position="92"/>
    </location>
</feature>
<dbReference type="InterPro" id="IPR005227">
    <property type="entry name" value="YqgF"/>
</dbReference>
<dbReference type="HAMAP" id="MF_00651">
    <property type="entry name" value="Nuclease_YqgF"/>
    <property type="match status" value="1"/>
</dbReference>
<dbReference type="GO" id="GO:0005829">
    <property type="term" value="C:cytosol"/>
    <property type="evidence" value="ECO:0007669"/>
    <property type="project" value="TreeGrafter"/>
</dbReference>
<dbReference type="Proteomes" id="UP000177821">
    <property type="component" value="Unassembled WGS sequence"/>
</dbReference>
<comment type="function">
    <text evidence="5">Could be a nuclease involved in processing of the 5'-end of pre-16S rRNA.</text>
</comment>
<dbReference type="CDD" id="cd16964">
    <property type="entry name" value="YqgF"/>
    <property type="match status" value="1"/>
</dbReference>
<dbReference type="GO" id="GO:0004518">
    <property type="term" value="F:nuclease activity"/>
    <property type="evidence" value="ECO:0007669"/>
    <property type="project" value="UniProtKB-KW"/>
</dbReference>
<dbReference type="EMBL" id="MHCX01000045">
    <property type="protein sequence ID" value="OGY28680.1"/>
    <property type="molecule type" value="Genomic_DNA"/>
</dbReference>
<proteinExistence type="inferred from homology"/>
<reference evidence="7 8" key="1">
    <citation type="journal article" date="2016" name="Nat. Commun.">
        <title>Thousands of microbial genomes shed light on interconnected biogeochemical processes in an aquifer system.</title>
        <authorList>
            <person name="Anantharaman K."/>
            <person name="Brown C.T."/>
            <person name="Hug L.A."/>
            <person name="Sharon I."/>
            <person name="Castelle C.J."/>
            <person name="Probst A.J."/>
            <person name="Thomas B.C."/>
            <person name="Singh A."/>
            <person name="Wilkins M.J."/>
            <person name="Karaoz U."/>
            <person name="Brodie E.L."/>
            <person name="Williams K.H."/>
            <person name="Hubbard S.S."/>
            <person name="Banfield J.F."/>
        </authorList>
    </citation>
    <scope>NUCLEOTIDE SEQUENCE [LARGE SCALE GENOMIC DNA]</scope>
</reference>
<dbReference type="Gene3D" id="3.30.420.140">
    <property type="entry name" value="YqgF/RNase H-like domain"/>
    <property type="match status" value="1"/>
</dbReference>
<dbReference type="Pfam" id="PF03652">
    <property type="entry name" value="RuvX"/>
    <property type="match status" value="1"/>
</dbReference>
<dbReference type="SUPFAM" id="SSF53098">
    <property type="entry name" value="Ribonuclease H-like"/>
    <property type="match status" value="1"/>
</dbReference>
<sequence>MNILGLDYGKKRIGVSFSEGTLAYPLPTIIVEDKKSVLQKISSIIEENRVTKIIFGLPSPDRIGAYDFAHVLQEKTCLEVELRDETLTSVNALDKLRLSGKKRIKKADIDAASATLLLQEYLDEQNQI</sequence>
<dbReference type="InterPro" id="IPR006641">
    <property type="entry name" value="YqgF/RNaseH-like_dom"/>
</dbReference>
<evidence type="ECO:0000313" key="8">
    <source>
        <dbReference type="Proteomes" id="UP000177821"/>
    </source>
</evidence>
<evidence type="ECO:0000313" key="7">
    <source>
        <dbReference type="EMBL" id="OGY28680.1"/>
    </source>
</evidence>
<name>A0A1G1WMT2_9BACT</name>
<evidence type="ECO:0000256" key="5">
    <source>
        <dbReference type="HAMAP-Rule" id="MF_00651"/>
    </source>
</evidence>
<evidence type="ECO:0000256" key="2">
    <source>
        <dbReference type="ARBA" id="ARBA00022517"/>
    </source>
</evidence>
<dbReference type="InterPro" id="IPR012337">
    <property type="entry name" value="RNaseH-like_sf"/>
</dbReference>
<dbReference type="GO" id="GO:0000967">
    <property type="term" value="P:rRNA 5'-end processing"/>
    <property type="evidence" value="ECO:0007669"/>
    <property type="project" value="UniProtKB-UniRule"/>
</dbReference>
<dbReference type="PANTHER" id="PTHR33317">
    <property type="entry name" value="POLYNUCLEOTIDYL TRANSFERASE, RIBONUCLEASE H-LIKE SUPERFAMILY PROTEIN"/>
    <property type="match status" value="1"/>
</dbReference>
<evidence type="ECO:0000256" key="4">
    <source>
        <dbReference type="ARBA" id="ARBA00022801"/>
    </source>
</evidence>